<keyword evidence="5 9" id="KW-0812">Transmembrane</keyword>
<feature type="transmembrane region" description="Helical" evidence="9">
    <location>
        <begin position="56"/>
        <end position="77"/>
    </location>
</feature>
<dbReference type="GO" id="GO:0016020">
    <property type="term" value="C:membrane"/>
    <property type="evidence" value="ECO:0007669"/>
    <property type="project" value="InterPro"/>
</dbReference>
<evidence type="ECO:0000256" key="8">
    <source>
        <dbReference type="ARBA" id="ARBA00023136"/>
    </source>
</evidence>
<evidence type="ECO:0000256" key="4">
    <source>
        <dbReference type="ARBA" id="ARBA00022597"/>
    </source>
</evidence>
<feature type="non-terminal residue" evidence="10">
    <location>
        <position position="273"/>
    </location>
</feature>
<feature type="transmembrane region" description="Helical" evidence="9">
    <location>
        <begin position="24"/>
        <end position="44"/>
    </location>
</feature>
<evidence type="ECO:0000256" key="7">
    <source>
        <dbReference type="ARBA" id="ARBA00022989"/>
    </source>
</evidence>
<keyword evidence="2" id="KW-0813">Transport</keyword>
<evidence type="ECO:0000256" key="2">
    <source>
        <dbReference type="ARBA" id="ARBA00022448"/>
    </source>
</evidence>
<dbReference type="AlphaFoldDB" id="A0A921LEK0"/>
<accession>A0A921LEK0</accession>
<dbReference type="Proteomes" id="UP000769156">
    <property type="component" value="Unassembled WGS sequence"/>
</dbReference>
<evidence type="ECO:0000256" key="6">
    <source>
        <dbReference type="ARBA" id="ARBA00022847"/>
    </source>
</evidence>
<feature type="transmembrane region" description="Helical" evidence="9">
    <location>
        <begin position="97"/>
        <end position="126"/>
    </location>
</feature>
<organism evidence="10 11">
    <name type="scientific">Lachnoclostridium phocaeense</name>
    <dbReference type="NCBI Taxonomy" id="1871021"/>
    <lineage>
        <taxon>Bacteria</taxon>
        <taxon>Bacillati</taxon>
        <taxon>Bacillota</taxon>
        <taxon>Clostridia</taxon>
        <taxon>Lachnospirales</taxon>
        <taxon>Lachnospiraceae</taxon>
    </lineage>
</organism>
<feature type="transmembrane region" description="Helical" evidence="9">
    <location>
        <begin position="204"/>
        <end position="222"/>
    </location>
</feature>
<evidence type="ECO:0000256" key="5">
    <source>
        <dbReference type="ARBA" id="ARBA00022692"/>
    </source>
</evidence>
<gene>
    <name evidence="10" type="ORF">K8V82_06150</name>
</gene>
<comment type="similarity">
    <text evidence="1">Belongs to the KdgT transporter family.</text>
</comment>
<keyword evidence="4" id="KW-0762">Sugar transport</keyword>
<dbReference type="GO" id="GO:0015649">
    <property type="term" value="F:2-keto-3-deoxygluconate:proton symporter activity"/>
    <property type="evidence" value="ECO:0007669"/>
    <property type="project" value="InterPro"/>
</dbReference>
<sequence length="273" mass="28409">MSENTEKKEVKKQTDLDLLNKMKALPGGLVIIPLVLAVLIATFFPQAYQIGGYVTALFYDGNSCMMGFFLIVCGSAINIKQVGMPLYKGVTLTATKFILGVVIGLAVGAICGPEGFLGIAPFVWIATITNSNGSLYISLSAQFGNATDTGAISILSLNDGPFFTLIALGATGLASIPIDSLIAVLVPLLIGFIWGNLDAGFRKACATAQPIVTFFMTISIGAKTDVNTIITAGAAGIILGLVSAATAVIFFFTNNLLLPKKERNAMGAAIGTT</sequence>
<protein>
    <submittedName>
        <fullName evidence="10">2-keto-3-deoxygluconate permease</fullName>
    </submittedName>
</protein>
<feature type="transmembrane region" description="Helical" evidence="9">
    <location>
        <begin position="228"/>
        <end position="253"/>
    </location>
</feature>
<reference evidence="10" key="2">
    <citation type="submission" date="2021-09" db="EMBL/GenBank/DDBJ databases">
        <authorList>
            <person name="Gilroy R."/>
        </authorList>
    </citation>
    <scope>NUCLEOTIDE SEQUENCE</scope>
    <source>
        <strain evidence="10">ChiSjej5B23-16112</strain>
    </source>
</reference>
<dbReference type="InterPro" id="IPR004684">
    <property type="entry name" value="2keto-3dGluconate_permease"/>
</dbReference>
<keyword evidence="8 9" id="KW-0472">Membrane</keyword>
<keyword evidence="6" id="KW-0769">Symport</keyword>
<reference evidence="10" key="1">
    <citation type="journal article" date="2021" name="PeerJ">
        <title>Extensive microbial diversity within the chicken gut microbiome revealed by metagenomics and culture.</title>
        <authorList>
            <person name="Gilroy R."/>
            <person name="Ravi A."/>
            <person name="Getino M."/>
            <person name="Pursley I."/>
            <person name="Horton D.L."/>
            <person name="Alikhan N.F."/>
            <person name="Baker D."/>
            <person name="Gharbi K."/>
            <person name="Hall N."/>
            <person name="Watson M."/>
            <person name="Adriaenssens E.M."/>
            <person name="Foster-Nyarko E."/>
            <person name="Jarju S."/>
            <person name="Secka A."/>
            <person name="Antonio M."/>
            <person name="Oren A."/>
            <person name="Chaudhuri R.R."/>
            <person name="La Ragione R."/>
            <person name="Hildebrand F."/>
            <person name="Pallen M.J."/>
        </authorList>
    </citation>
    <scope>NUCLEOTIDE SEQUENCE</scope>
    <source>
        <strain evidence="10">ChiSjej5B23-16112</strain>
    </source>
</reference>
<evidence type="ECO:0000256" key="1">
    <source>
        <dbReference type="ARBA" id="ARBA00006430"/>
    </source>
</evidence>
<name>A0A921LEK0_9FIRM</name>
<evidence type="ECO:0000256" key="9">
    <source>
        <dbReference type="SAM" id="Phobius"/>
    </source>
</evidence>
<dbReference type="EMBL" id="DYVY01000098">
    <property type="protein sequence ID" value="HJF94358.1"/>
    <property type="molecule type" value="Genomic_DNA"/>
</dbReference>
<evidence type="ECO:0000256" key="3">
    <source>
        <dbReference type="ARBA" id="ARBA00022475"/>
    </source>
</evidence>
<comment type="caution">
    <text evidence="10">The sequence shown here is derived from an EMBL/GenBank/DDBJ whole genome shotgun (WGS) entry which is preliminary data.</text>
</comment>
<keyword evidence="3" id="KW-1003">Cell membrane</keyword>
<keyword evidence="7 9" id="KW-1133">Transmembrane helix</keyword>
<proteinExistence type="inferred from homology"/>
<evidence type="ECO:0000313" key="10">
    <source>
        <dbReference type="EMBL" id="HJF94358.1"/>
    </source>
</evidence>
<dbReference type="Pfam" id="PF03812">
    <property type="entry name" value="KdgT"/>
    <property type="match status" value="1"/>
</dbReference>
<evidence type="ECO:0000313" key="11">
    <source>
        <dbReference type="Proteomes" id="UP000769156"/>
    </source>
</evidence>
<feature type="transmembrane region" description="Helical" evidence="9">
    <location>
        <begin position="162"/>
        <end position="192"/>
    </location>
</feature>